<feature type="compositionally biased region" description="Basic residues" evidence="1">
    <location>
        <begin position="112"/>
        <end position="124"/>
    </location>
</feature>
<keyword evidence="3" id="KW-1185">Reference proteome</keyword>
<feature type="region of interest" description="Disordered" evidence="1">
    <location>
        <begin position="82"/>
        <end position="143"/>
    </location>
</feature>
<reference evidence="2 3" key="1">
    <citation type="submission" date="2021-07" db="EMBL/GenBank/DDBJ databases">
        <title>The Aristolochia fimbriata genome: insights into angiosperm evolution, floral development and chemical biosynthesis.</title>
        <authorList>
            <person name="Jiao Y."/>
        </authorList>
    </citation>
    <scope>NUCLEOTIDE SEQUENCE [LARGE SCALE GENOMIC DNA]</scope>
    <source>
        <strain evidence="2">IBCAS-2021</strain>
        <tissue evidence="2">Leaf</tissue>
    </source>
</reference>
<gene>
    <name evidence="2" type="ORF">H6P81_001342</name>
</gene>
<evidence type="ECO:0000313" key="3">
    <source>
        <dbReference type="Proteomes" id="UP000825729"/>
    </source>
</evidence>
<dbReference type="EMBL" id="JAINDJ010000002">
    <property type="protein sequence ID" value="KAG9456834.1"/>
    <property type="molecule type" value="Genomic_DNA"/>
</dbReference>
<dbReference type="Proteomes" id="UP000825729">
    <property type="component" value="Unassembled WGS sequence"/>
</dbReference>
<comment type="caution">
    <text evidence="2">The sequence shown here is derived from an EMBL/GenBank/DDBJ whole genome shotgun (WGS) entry which is preliminary data.</text>
</comment>
<sequence length="190" mass="21053">MLLAVEGGGFFSSSASGYSKGLTLLLLGRRTEERPMKVAPWNQYQLVDREPDPDFQLAPRKFRISRGCASFMCFHRASAGLDGPSPPKVGPVHHPDSSQESPSIDNDENNHKKVSLKSNLKKSPNRSVEIGVGEHDLSSESHEVEKRRVQWTDTCGGELVEVREFEVSSCCASEEAFEDERDRSCGCVIQ</sequence>
<organism evidence="2 3">
    <name type="scientific">Aristolochia fimbriata</name>
    <name type="common">White veined hardy Dutchman's pipe vine</name>
    <dbReference type="NCBI Taxonomy" id="158543"/>
    <lineage>
        <taxon>Eukaryota</taxon>
        <taxon>Viridiplantae</taxon>
        <taxon>Streptophyta</taxon>
        <taxon>Embryophyta</taxon>
        <taxon>Tracheophyta</taxon>
        <taxon>Spermatophyta</taxon>
        <taxon>Magnoliopsida</taxon>
        <taxon>Magnoliidae</taxon>
        <taxon>Piperales</taxon>
        <taxon>Aristolochiaceae</taxon>
        <taxon>Aristolochia</taxon>
    </lineage>
</organism>
<dbReference type="PANTHER" id="PTHR33401">
    <property type="entry name" value="LIGHT-HARVESTING COMPLEX-LIKE PROTEIN OHP2, CHLOROPLASTIC"/>
    <property type="match status" value="1"/>
</dbReference>
<dbReference type="PANTHER" id="PTHR33401:SF3">
    <property type="entry name" value="LOW AFFINITY POTASSIUM TRANSPORT SYSTEM PROTEIN"/>
    <property type="match status" value="1"/>
</dbReference>
<evidence type="ECO:0000256" key="1">
    <source>
        <dbReference type="SAM" id="MobiDB-lite"/>
    </source>
</evidence>
<dbReference type="AlphaFoldDB" id="A0AAV7F891"/>
<protein>
    <submittedName>
        <fullName evidence="2">Uncharacterized protein</fullName>
    </submittedName>
</protein>
<feature type="compositionally biased region" description="Basic and acidic residues" evidence="1">
    <location>
        <begin position="132"/>
        <end position="143"/>
    </location>
</feature>
<accession>A0AAV7F891</accession>
<name>A0AAV7F891_ARIFI</name>
<proteinExistence type="predicted"/>
<evidence type="ECO:0000313" key="2">
    <source>
        <dbReference type="EMBL" id="KAG9456834.1"/>
    </source>
</evidence>